<dbReference type="STRING" id="468056.SAMN05443549_10725"/>
<evidence type="ECO:0000259" key="2">
    <source>
        <dbReference type="Pfam" id="PF00535"/>
    </source>
</evidence>
<dbReference type="AlphaFoldDB" id="A0A1M5MWQ9"/>
<accession>A0A1M5MWQ9</accession>
<dbReference type="PANTHER" id="PTHR10859">
    <property type="entry name" value="GLYCOSYL TRANSFERASE"/>
    <property type="match status" value="1"/>
</dbReference>
<dbReference type="EMBL" id="FQWB01000007">
    <property type="protein sequence ID" value="SHG81645.1"/>
    <property type="molecule type" value="Genomic_DNA"/>
</dbReference>
<feature type="domain" description="Glycosyltransferase 2-like" evidence="2">
    <location>
        <begin position="22"/>
        <end position="144"/>
    </location>
</feature>
<name>A0A1M5MWQ9_9FLAO</name>
<feature type="transmembrane region" description="Helical" evidence="1">
    <location>
        <begin position="362"/>
        <end position="388"/>
    </location>
</feature>
<dbReference type="InterPro" id="IPR001173">
    <property type="entry name" value="Glyco_trans_2-like"/>
</dbReference>
<reference evidence="5" key="1">
    <citation type="submission" date="2016-11" db="EMBL/GenBank/DDBJ databases">
        <authorList>
            <person name="Varghese N."/>
            <person name="Submissions S."/>
        </authorList>
    </citation>
    <scope>NUCLEOTIDE SEQUENCE [LARGE SCALE GENOMIC DNA]</scope>
    <source>
        <strain evidence="5">DSM 19978</strain>
    </source>
</reference>
<evidence type="ECO:0000313" key="4">
    <source>
        <dbReference type="EMBL" id="SHG81645.1"/>
    </source>
</evidence>
<feature type="transmembrane region" description="Helical" evidence="1">
    <location>
        <begin position="319"/>
        <end position="342"/>
    </location>
</feature>
<evidence type="ECO:0000259" key="3">
    <source>
        <dbReference type="Pfam" id="PF09835"/>
    </source>
</evidence>
<dbReference type="CDD" id="cd04179">
    <property type="entry name" value="DPM_DPG-synthase_like"/>
    <property type="match status" value="1"/>
</dbReference>
<feature type="transmembrane region" description="Helical" evidence="1">
    <location>
        <begin position="281"/>
        <end position="307"/>
    </location>
</feature>
<dbReference type="InterPro" id="IPR029044">
    <property type="entry name" value="Nucleotide-diphossugar_trans"/>
</dbReference>
<feature type="domain" description="DUF2062" evidence="3">
    <location>
        <begin position="264"/>
        <end position="391"/>
    </location>
</feature>
<evidence type="ECO:0000313" key="5">
    <source>
        <dbReference type="Proteomes" id="UP000184516"/>
    </source>
</evidence>
<dbReference type="GO" id="GO:0006487">
    <property type="term" value="P:protein N-linked glycosylation"/>
    <property type="evidence" value="ECO:0007669"/>
    <property type="project" value="TreeGrafter"/>
</dbReference>
<dbReference type="Proteomes" id="UP000184516">
    <property type="component" value="Unassembled WGS sequence"/>
</dbReference>
<organism evidence="4 5">
    <name type="scientific">Flavobacterium fluvii</name>
    <dbReference type="NCBI Taxonomy" id="468056"/>
    <lineage>
        <taxon>Bacteria</taxon>
        <taxon>Pseudomonadati</taxon>
        <taxon>Bacteroidota</taxon>
        <taxon>Flavobacteriia</taxon>
        <taxon>Flavobacteriales</taxon>
        <taxon>Flavobacteriaceae</taxon>
        <taxon>Flavobacterium</taxon>
    </lineage>
</organism>
<dbReference type="PANTHER" id="PTHR10859:SF91">
    <property type="entry name" value="DOLICHYL-PHOSPHATE BETA-GLUCOSYLTRANSFERASE"/>
    <property type="match status" value="1"/>
</dbReference>
<dbReference type="Gene3D" id="3.90.550.10">
    <property type="entry name" value="Spore Coat Polysaccharide Biosynthesis Protein SpsA, Chain A"/>
    <property type="match status" value="1"/>
</dbReference>
<protein>
    <submittedName>
        <fullName evidence="4">Uncharacterized protein</fullName>
    </submittedName>
</protein>
<dbReference type="InterPro" id="IPR018639">
    <property type="entry name" value="DUF2062"/>
</dbReference>
<keyword evidence="1" id="KW-0812">Transmembrane</keyword>
<dbReference type="Pfam" id="PF00535">
    <property type="entry name" value="Glycos_transf_2"/>
    <property type="match status" value="1"/>
</dbReference>
<keyword evidence="1" id="KW-0472">Membrane</keyword>
<evidence type="ECO:0000256" key="1">
    <source>
        <dbReference type="SAM" id="Phobius"/>
    </source>
</evidence>
<sequence>MEEIKTSLDLSNNERMNQNKICVIVPTYNNHKTLKRVLDSVLLYTANIIVVNDGSTDETSRILEDYQQLAQIHFPKNSGKGMALRKGFKEAIRLGYDYAITIDSDGQHFASDIPNFVSELSNDSPLLLIGSRNMMQEGVPKKSSFGNKFSNFWFWFETGTRLEDTQSGFRLYPLKHIPKNYFTNKFEFEIEVIVRSAWKGIQVKNIPIKVLYDPTERVSHFRPFQDFTRISVLNTALVFVALFYIKPRDIFNKLKKKGIRKFFLENILESNDSNTTKSLSIALGVFIGISPFWGLQTVIVLALAVLFKLNKVISFTFSNISFPPLIPFIIYGSLKIGSNFIQSSKPLLFDSSMTFSDIQVNINQYLVGSFILAALMAILFGLSGYLLLTIFSTFRNKK</sequence>
<dbReference type="Pfam" id="PF09835">
    <property type="entry name" value="DUF2062"/>
    <property type="match status" value="1"/>
</dbReference>
<proteinExistence type="predicted"/>
<keyword evidence="1" id="KW-1133">Transmembrane helix</keyword>
<dbReference type="SUPFAM" id="SSF53448">
    <property type="entry name" value="Nucleotide-diphospho-sugar transferases"/>
    <property type="match status" value="1"/>
</dbReference>
<keyword evidence="5" id="KW-1185">Reference proteome</keyword>
<gene>
    <name evidence="4" type="ORF">SAMN05443549_10725</name>
</gene>
<feature type="transmembrane region" description="Helical" evidence="1">
    <location>
        <begin position="227"/>
        <end position="245"/>
    </location>
</feature>